<dbReference type="KEGG" id="baqk:QN215_00440"/>
<feature type="compositionally biased region" description="Low complexity" evidence="1">
    <location>
        <begin position="20"/>
        <end position="31"/>
    </location>
</feature>
<accession>A0AB39U722</accession>
<reference evidence="2" key="1">
    <citation type="submission" date="2023-07" db="EMBL/GenBank/DDBJ databases">
        <title>Bifidobacterium aquikefiriaerophilum sp. nov. and Bifidobacterium eccum sp. nov., isolated from water kefir.</title>
        <authorList>
            <person name="Breselge S."/>
            <person name="Bellassi P."/>
            <person name="Barcenilla C."/>
            <person name="Alvarez-Ordonez A."/>
            <person name="Morelli L."/>
            <person name="Cotter P.D."/>
        </authorList>
    </citation>
    <scope>NUCLEOTIDE SEQUENCE</scope>
    <source>
        <strain evidence="2">WK041_4_12</strain>
    </source>
</reference>
<dbReference type="AlphaFoldDB" id="A0AB39U722"/>
<organism evidence="2">
    <name type="scientific">Bifidobacterium aquikefiricola</name>
    <dbReference type="NCBI Taxonomy" id="3059038"/>
    <lineage>
        <taxon>Bacteria</taxon>
        <taxon>Bacillati</taxon>
        <taxon>Actinomycetota</taxon>
        <taxon>Actinomycetes</taxon>
        <taxon>Bifidobacteriales</taxon>
        <taxon>Bifidobacteriaceae</taxon>
        <taxon>Bifidobacterium</taxon>
    </lineage>
</organism>
<sequence length="76" mass="8324">MTPNTTRWKESEHANRHRVSQSSQSHGSSLSKVAGTTATTLATQHLPNHVCLAIRGTADLPIELEYQLTSGVLRFP</sequence>
<protein>
    <submittedName>
        <fullName evidence="2">Uncharacterized protein</fullName>
    </submittedName>
</protein>
<dbReference type="EMBL" id="CP129674">
    <property type="protein sequence ID" value="XDS44649.1"/>
    <property type="molecule type" value="Genomic_DNA"/>
</dbReference>
<name>A0AB39U722_9BIFI</name>
<feature type="region of interest" description="Disordered" evidence="1">
    <location>
        <begin position="1"/>
        <end position="33"/>
    </location>
</feature>
<dbReference type="RefSeq" id="WP_369344222.1">
    <property type="nucleotide sequence ID" value="NZ_CP129674.1"/>
</dbReference>
<gene>
    <name evidence="2" type="ORF">QN215_00440</name>
</gene>
<proteinExistence type="predicted"/>
<evidence type="ECO:0000256" key="1">
    <source>
        <dbReference type="SAM" id="MobiDB-lite"/>
    </source>
</evidence>
<evidence type="ECO:0000313" key="2">
    <source>
        <dbReference type="EMBL" id="XDS44649.1"/>
    </source>
</evidence>